<organism evidence="4 5">
    <name type="scientific">Phocaeicola vulgatus</name>
    <name type="common">Bacteroides vulgatus</name>
    <dbReference type="NCBI Taxonomy" id="821"/>
    <lineage>
        <taxon>Bacteria</taxon>
        <taxon>Pseudomonadati</taxon>
        <taxon>Bacteroidota</taxon>
        <taxon>Bacteroidia</taxon>
        <taxon>Bacteroidales</taxon>
        <taxon>Bacteroidaceae</taxon>
        <taxon>Phocaeicola</taxon>
    </lineage>
</organism>
<dbReference type="RefSeq" id="WP_005849348.1">
    <property type="nucleotide sequence ID" value="NZ_CP181423.1"/>
</dbReference>
<dbReference type="EMBL" id="QRMN01000031">
    <property type="protein sequence ID" value="RHJ75262.1"/>
    <property type="molecule type" value="Genomic_DNA"/>
</dbReference>
<dbReference type="InterPro" id="IPR025536">
    <property type="entry name" value="DUF4422"/>
</dbReference>
<evidence type="ECO:0000259" key="1">
    <source>
        <dbReference type="Pfam" id="PF14393"/>
    </source>
</evidence>
<dbReference type="EMBL" id="WCIF01000018">
    <property type="protein sequence ID" value="KAB5435471.1"/>
    <property type="molecule type" value="Genomic_DNA"/>
</dbReference>
<evidence type="ECO:0000313" key="7">
    <source>
        <dbReference type="Proteomes" id="UP000462885"/>
    </source>
</evidence>
<evidence type="ECO:0000313" key="3">
    <source>
        <dbReference type="EMBL" id="KAB5435471.1"/>
    </source>
</evidence>
<feature type="domain" description="DUF4422" evidence="1">
    <location>
        <begin position="8"/>
        <end position="212"/>
    </location>
</feature>
<evidence type="ECO:0000313" key="5">
    <source>
        <dbReference type="Proteomes" id="UP000283958"/>
    </source>
</evidence>
<gene>
    <name evidence="4" type="ORF">DW105_13105</name>
    <name evidence="3" type="ORF">F9Z94_15335</name>
    <name evidence="2" type="ORF">GAS29_07040</name>
</gene>
<proteinExistence type="predicted"/>
<reference evidence="3 7" key="3">
    <citation type="submission" date="2019-10" db="EMBL/GenBank/DDBJ databases">
        <title>Genome Sequence and Assembly of iSURF_14.</title>
        <authorList>
            <person name="Wucher B.R."/>
            <person name="Ruoff K.L."/>
            <person name="Price C.E."/>
            <person name="Valls R.R."/>
            <person name="O'Toole G.A."/>
        </authorList>
    </citation>
    <scope>NUCLEOTIDE SEQUENCE [LARGE SCALE GENOMIC DNA]</scope>
    <source>
        <strain evidence="3 7">ANK132K_3B</strain>
    </source>
</reference>
<dbReference type="AlphaFoldDB" id="A0A415DFT3"/>
<evidence type="ECO:0000313" key="2">
    <source>
        <dbReference type="EMBL" id="KAB3857756.1"/>
    </source>
</evidence>
<dbReference type="Pfam" id="PF14393">
    <property type="entry name" value="DUF4422"/>
    <property type="match status" value="1"/>
</dbReference>
<protein>
    <submittedName>
        <fullName evidence="4">DUF4422 domain-containing protein</fullName>
    </submittedName>
</protein>
<name>A0A415DFT3_PHOVU</name>
<dbReference type="Proteomes" id="UP000462885">
    <property type="component" value="Unassembled WGS sequence"/>
</dbReference>
<comment type="caution">
    <text evidence="4">The sequence shown here is derived from an EMBL/GenBank/DDBJ whole genome shotgun (WGS) entry which is preliminary data.</text>
</comment>
<sequence length="287" mass="33969">MEQQNKVKILVAIHKPDKVYGDKVYMPIQVGKSLSEFNLGFQGDNTGDNISEMNSMFCELTAHYWAWKNLKDVDYIGLCHYRRYFDIIITEENIEKLMSECDVIVPAAIHHSATLYNDKFKTMSGEDIAIFFKVLEEKFPKYYCAAVNYIMNNNKDYAYNMLICSRTCYENIMNFVFSFLFECQKYVMLSPYTNSKRIFGYFSEYLIPIYFFTHKMKVKEIPVVSMLSENQMHYIQKRESCLHRFISFLKMKVVTPHKIYKYEIPQSVLNGLFHDGILNADFKLNKR</sequence>
<accession>A0A415DFT3</accession>
<reference evidence="2 6" key="2">
    <citation type="journal article" date="2019" name="Nat. Med.">
        <title>A library of human gut bacterial isolates paired with longitudinal multiomics data enables mechanistic microbiome research.</title>
        <authorList>
            <person name="Poyet M."/>
            <person name="Groussin M."/>
            <person name="Gibbons S.M."/>
            <person name="Avila-Pacheco J."/>
            <person name="Jiang X."/>
            <person name="Kearney S.M."/>
            <person name="Perrotta A.R."/>
            <person name="Berdy B."/>
            <person name="Zhao S."/>
            <person name="Lieberman T.D."/>
            <person name="Swanson P.K."/>
            <person name="Smith M."/>
            <person name="Roesemann S."/>
            <person name="Alexander J.E."/>
            <person name="Rich S.A."/>
            <person name="Livny J."/>
            <person name="Vlamakis H."/>
            <person name="Clish C."/>
            <person name="Bullock K."/>
            <person name="Deik A."/>
            <person name="Scott J."/>
            <person name="Pierce K.A."/>
            <person name="Xavier R.J."/>
            <person name="Alm E.J."/>
        </authorList>
    </citation>
    <scope>NUCLEOTIDE SEQUENCE [LARGE SCALE GENOMIC DNA]</scope>
    <source>
        <strain evidence="2 6">BIOML-A5</strain>
    </source>
</reference>
<dbReference type="Proteomes" id="UP000283958">
    <property type="component" value="Unassembled WGS sequence"/>
</dbReference>
<dbReference type="Proteomes" id="UP000441522">
    <property type="component" value="Unassembled WGS sequence"/>
</dbReference>
<dbReference type="EMBL" id="WCWW01000012">
    <property type="protein sequence ID" value="KAB3857756.1"/>
    <property type="molecule type" value="Genomic_DNA"/>
</dbReference>
<evidence type="ECO:0000313" key="4">
    <source>
        <dbReference type="EMBL" id="RHJ75262.1"/>
    </source>
</evidence>
<evidence type="ECO:0000313" key="6">
    <source>
        <dbReference type="Proteomes" id="UP000441522"/>
    </source>
</evidence>
<reference evidence="4 5" key="1">
    <citation type="submission" date="2018-08" db="EMBL/GenBank/DDBJ databases">
        <title>A genome reference for cultivated species of the human gut microbiota.</title>
        <authorList>
            <person name="Zou Y."/>
            <person name="Xue W."/>
            <person name="Luo G."/>
        </authorList>
    </citation>
    <scope>NUCLEOTIDE SEQUENCE [LARGE SCALE GENOMIC DNA]</scope>
    <source>
        <strain evidence="4 5">AM09-18</strain>
    </source>
</reference>